<dbReference type="GO" id="GO:0008474">
    <property type="term" value="F:palmitoyl-(protein) hydrolase activity"/>
    <property type="evidence" value="ECO:0007669"/>
    <property type="project" value="TreeGrafter"/>
</dbReference>
<dbReference type="EMBL" id="CAMPGE010010478">
    <property type="protein sequence ID" value="CAI2369327.1"/>
    <property type="molecule type" value="Genomic_DNA"/>
</dbReference>
<dbReference type="Gene3D" id="3.40.50.1820">
    <property type="entry name" value="alpha/beta hydrolase"/>
    <property type="match status" value="1"/>
</dbReference>
<dbReference type="PANTHER" id="PTHR12277">
    <property type="entry name" value="ALPHA/BETA HYDROLASE DOMAIN-CONTAINING PROTEIN"/>
    <property type="match status" value="1"/>
</dbReference>
<dbReference type="PANTHER" id="PTHR12277:SF81">
    <property type="entry name" value="PROTEIN ABHD13"/>
    <property type="match status" value="1"/>
</dbReference>
<keyword evidence="3" id="KW-1185">Reference proteome</keyword>
<dbReference type="GO" id="GO:0016020">
    <property type="term" value="C:membrane"/>
    <property type="evidence" value="ECO:0007669"/>
    <property type="project" value="TreeGrafter"/>
</dbReference>
<reference evidence="2" key="1">
    <citation type="submission" date="2023-07" db="EMBL/GenBank/DDBJ databases">
        <authorList>
            <consortium name="AG Swart"/>
            <person name="Singh M."/>
            <person name="Singh A."/>
            <person name="Seah K."/>
            <person name="Emmerich C."/>
        </authorList>
    </citation>
    <scope>NUCLEOTIDE SEQUENCE</scope>
    <source>
        <strain evidence="2">DP1</strain>
    </source>
</reference>
<keyword evidence="1" id="KW-1133">Transmembrane helix</keyword>
<dbReference type="InterPro" id="IPR029058">
    <property type="entry name" value="AB_hydrolase_fold"/>
</dbReference>
<dbReference type="AlphaFoldDB" id="A0AAD1XF79"/>
<dbReference type="Proteomes" id="UP001295684">
    <property type="component" value="Unassembled WGS sequence"/>
</dbReference>
<feature type="transmembrane region" description="Helical" evidence="1">
    <location>
        <begin position="7"/>
        <end position="29"/>
    </location>
</feature>
<protein>
    <recommendedName>
        <fullName evidence="4">Serine aminopeptidase S33 domain-containing protein</fullName>
    </recommendedName>
</protein>
<gene>
    <name evidence="2" type="ORF">ECRASSUSDP1_LOCUS10626</name>
</gene>
<proteinExistence type="predicted"/>
<sequence length="313" mass="35817">MSAIGGCCKWLCFSITFILFLVLILATMFQNTIVYVNRGPFAAFPEDNPRGFQSPSEYHMPYEDVIIPTEDSCELKGWLMLHPQPKTKSTIVFFHENAGNIGLRLPVVKSMYDSLDSNILLVGYRGYGHSTCDPSEKGLKLDSRAILDYAFNSKTIDTENVFVFGASLGGATTIYSSKFYEDKIKGLILMNTFTSLPDVVDSMNIVFKIFRPFVLSNFWPSDERIKSLTLPMLFISGREDEIIPKEQMDLLFIHAEKSRYRDFIKVKDGHHNDTFFHGGDQLLEKILKFMKKCAEFKHKEHSQRSLMQVKVKL</sequence>
<dbReference type="SUPFAM" id="SSF53474">
    <property type="entry name" value="alpha/beta-Hydrolases"/>
    <property type="match status" value="1"/>
</dbReference>
<keyword evidence="1" id="KW-0812">Transmembrane</keyword>
<evidence type="ECO:0008006" key="4">
    <source>
        <dbReference type="Google" id="ProtNLM"/>
    </source>
</evidence>
<keyword evidence="1" id="KW-0472">Membrane</keyword>
<name>A0AAD1XF79_EUPCR</name>
<evidence type="ECO:0000256" key="1">
    <source>
        <dbReference type="SAM" id="Phobius"/>
    </source>
</evidence>
<accession>A0AAD1XF79</accession>
<comment type="caution">
    <text evidence="2">The sequence shown here is derived from an EMBL/GenBank/DDBJ whole genome shotgun (WGS) entry which is preliminary data.</text>
</comment>
<evidence type="ECO:0000313" key="3">
    <source>
        <dbReference type="Proteomes" id="UP001295684"/>
    </source>
</evidence>
<organism evidence="2 3">
    <name type="scientific">Euplotes crassus</name>
    <dbReference type="NCBI Taxonomy" id="5936"/>
    <lineage>
        <taxon>Eukaryota</taxon>
        <taxon>Sar</taxon>
        <taxon>Alveolata</taxon>
        <taxon>Ciliophora</taxon>
        <taxon>Intramacronucleata</taxon>
        <taxon>Spirotrichea</taxon>
        <taxon>Hypotrichia</taxon>
        <taxon>Euplotida</taxon>
        <taxon>Euplotidae</taxon>
        <taxon>Moneuplotes</taxon>
    </lineage>
</organism>
<evidence type="ECO:0000313" key="2">
    <source>
        <dbReference type="EMBL" id="CAI2369327.1"/>
    </source>
</evidence>